<keyword evidence="9" id="KW-0349">Heme</keyword>
<keyword evidence="13" id="KW-1185">Reference proteome</keyword>
<proteinExistence type="inferred from homology"/>
<dbReference type="RefSeq" id="WP_379913805.1">
    <property type="nucleotide sequence ID" value="NZ_JBHSWE010000002.1"/>
</dbReference>
<feature type="chain" id="PRO_5044991788" description="Thiol:disulfide interchange protein" evidence="10">
    <location>
        <begin position="23"/>
        <end position="235"/>
    </location>
</feature>
<keyword evidence="3 9" id="KW-0479">Metal-binding</keyword>
<keyword evidence="7" id="KW-1015">Disulfide bond</keyword>
<name>A0ABW2A9Q6_9GAMM</name>
<evidence type="ECO:0000256" key="4">
    <source>
        <dbReference type="ARBA" id="ARBA00022729"/>
    </source>
</evidence>
<keyword evidence="5 10" id="KW-0574">Periplasm</keyword>
<gene>
    <name evidence="12" type="ORF">ACFQDL_31520</name>
</gene>
<dbReference type="InterPro" id="IPR012336">
    <property type="entry name" value="Thioredoxin-like_fold"/>
</dbReference>
<evidence type="ECO:0000256" key="8">
    <source>
        <dbReference type="ARBA" id="ARBA00023284"/>
    </source>
</evidence>
<evidence type="ECO:0000256" key="10">
    <source>
        <dbReference type="RuleBase" id="RU364038"/>
    </source>
</evidence>
<keyword evidence="4 10" id="KW-0732">Signal</keyword>
<dbReference type="InterPro" id="IPR033954">
    <property type="entry name" value="DiS-bond_Isoase_DsbC/G"/>
</dbReference>
<evidence type="ECO:0000256" key="6">
    <source>
        <dbReference type="ARBA" id="ARBA00023004"/>
    </source>
</evidence>
<comment type="subcellular location">
    <subcellularLocation>
        <location evidence="1 10">Periplasm</location>
    </subcellularLocation>
</comment>
<dbReference type="InterPro" id="IPR009094">
    <property type="entry name" value="DiS-bond_isomerase_DsbC/G_N_sf"/>
</dbReference>
<evidence type="ECO:0000259" key="11">
    <source>
        <dbReference type="PROSITE" id="PS51007"/>
    </source>
</evidence>
<dbReference type="Pfam" id="PF13098">
    <property type="entry name" value="Thioredoxin_2"/>
    <property type="match status" value="1"/>
</dbReference>
<evidence type="ECO:0000256" key="3">
    <source>
        <dbReference type="ARBA" id="ARBA00022723"/>
    </source>
</evidence>
<sequence length="235" mass="26327">MHQKILKAVVITVLSVSGGTSAQAIELDLSDPQKNKLDAVVDLPIKSLKAVEANGEILFMSENGRFVLRGQLYDIWYKDTVDTIRQMEDAATRIHFDRMGANLDDYNTLTIGDGDKQVVAFVDPQCSICHKLMKDSESMASDYTFKFVVVPALGDRSDELSRKVYCAADRHDALDAYMQNALETLPQKRSCDTKQYDLTLMMAHLLDIKGVPFVVAPDGRYSEGRPQDLKMWLEG</sequence>
<dbReference type="PANTHER" id="PTHR35272:SF3">
    <property type="entry name" value="THIOL:DISULFIDE INTERCHANGE PROTEIN DSBC"/>
    <property type="match status" value="1"/>
</dbReference>
<evidence type="ECO:0000313" key="13">
    <source>
        <dbReference type="Proteomes" id="UP001596422"/>
    </source>
</evidence>
<evidence type="ECO:0000256" key="1">
    <source>
        <dbReference type="ARBA" id="ARBA00004418"/>
    </source>
</evidence>
<organism evidence="12 13">
    <name type="scientific">Marinobacterium aestuariivivens</name>
    <dbReference type="NCBI Taxonomy" id="1698799"/>
    <lineage>
        <taxon>Bacteria</taxon>
        <taxon>Pseudomonadati</taxon>
        <taxon>Pseudomonadota</taxon>
        <taxon>Gammaproteobacteria</taxon>
        <taxon>Oceanospirillales</taxon>
        <taxon>Oceanospirillaceae</taxon>
        <taxon>Marinobacterium</taxon>
    </lineage>
</organism>
<keyword evidence="8 10" id="KW-0676">Redox-active center</keyword>
<dbReference type="SUPFAM" id="SSF54423">
    <property type="entry name" value="DsbC/DsbG N-terminal domain-like"/>
    <property type="match status" value="1"/>
</dbReference>
<reference evidence="13" key="1">
    <citation type="journal article" date="2019" name="Int. J. Syst. Evol. Microbiol.">
        <title>The Global Catalogue of Microorganisms (GCM) 10K type strain sequencing project: providing services to taxonomists for standard genome sequencing and annotation.</title>
        <authorList>
            <consortium name="The Broad Institute Genomics Platform"/>
            <consortium name="The Broad Institute Genome Sequencing Center for Infectious Disease"/>
            <person name="Wu L."/>
            <person name="Ma J."/>
        </authorList>
    </citation>
    <scope>NUCLEOTIDE SEQUENCE [LARGE SCALE GENOMIC DNA]</scope>
    <source>
        <strain evidence="13">NBRC 111756</strain>
    </source>
</reference>
<dbReference type="CDD" id="cd03020">
    <property type="entry name" value="DsbA_DsbC_DsbG"/>
    <property type="match status" value="1"/>
</dbReference>
<comment type="similarity">
    <text evidence="2 10">Belongs to the thioredoxin family. DsbC subfamily.</text>
</comment>
<evidence type="ECO:0000256" key="7">
    <source>
        <dbReference type="ARBA" id="ARBA00023157"/>
    </source>
</evidence>
<keyword evidence="6 9" id="KW-0408">Iron</keyword>
<dbReference type="PANTHER" id="PTHR35272">
    <property type="entry name" value="THIOL:DISULFIDE INTERCHANGE PROTEIN DSBC-RELATED"/>
    <property type="match status" value="1"/>
</dbReference>
<dbReference type="Gene3D" id="3.10.450.70">
    <property type="entry name" value="Disulphide bond isomerase, DsbC/G, N-terminal"/>
    <property type="match status" value="1"/>
</dbReference>
<dbReference type="InterPro" id="IPR009056">
    <property type="entry name" value="Cyt_c-like_dom"/>
</dbReference>
<evidence type="ECO:0000313" key="12">
    <source>
        <dbReference type="EMBL" id="MFC6674129.1"/>
    </source>
</evidence>
<dbReference type="Gene3D" id="3.40.30.10">
    <property type="entry name" value="Glutaredoxin"/>
    <property type="match status" value="1"/>
</dbReference>
<evidence type="ECO:0000256" key="2">
    <source>
        <dbReference type="ARBA" id="ARBA00009813"/>
    </source>
</evidence>
<dbReference type="Pfam" id="PF10411">
    <property type="entry name" value="DsbC_N"/>
    <property type="match status" value="1"/>
</dbReference>
<accession>A0ABW2A9Q6</accession>
<dbReference type="InterPro" id="IPR051470">
    <property type="entry name" value="Thiol:disulfide_interchange"/>
</dbReference>
<comment type="caution">
    <text evidence="12">The sequence shown here is derived from an EMBL/GenBank/DDBJ whole genome shotgun (WGS) entry which is preliminary data.</text>
</comment>
<protein>
    <recommendedName>
        <fullName evidence="10">Thiol:disulfide interchange protein</fullName>
    </recommendedName>
</protein>
<feature type="domain" description="Cytochrome c" evidence="11">
    <location>
        <begin position="112"/>
        <end position="235"/>
    </location>
</feature>
<dbReference type="InterPro" id="IPR036249">
    <property type="entry name" value="Thioredoxin-like_sf"/>
</dbReference>
<feature type="signal peptide" evidence="10">
    <location>
        <begin position="1"/>
        <end position="22"/>
    </location>
</feature>
<dbReference type="Proteomes" id="UP001596422">
    <property type="component" value="Unassembled WGS sequence"/>
</dbReference>
<dbReference type="InterPro" id="IPR018950">
    <property type="entry name" value="DiS-bond_isomerase_DsbC/G_N"/>
</dbReference>
<dbReference type="PROSITE" id="PS51007">
    <property type="entry name" value="CYTC"/>
    <property type="match status" value="1"/>
</dbReference>
<comment type="function">
    <text evidence="10">Required for disulfide bond formation in some periplasmic proteins. Acts by transferring its disulfide bond to other proteins and is reduced in the process.</text>
</comment>
<evidence type="ECO:0000256" key="5">
    <source>
        <dbReference type="ARBA" id="ARBA00022764"/>
    </source>
</evidence>
<dbReference type="EMBL" id="JBHSWE010000002">
    <property type="protein sequence ID" value="MFC6674129.1"/>
    <property type="molecule type" value="Genomic_DNA"/>
</dbReference>
<dbReference type="SUPFAM" id="SSF52833">
    <property type="entry name" value="Thioredoxin-like"/>
    <property type="match status" value="1"/>
</dbReference>
<evidence type="ECO:0000256" key="9">
    <source>
        <dbReference type="PROSITE-ProRule" id="PRU00433"/>
    </source>
</evidence>